<dbReference type="RefSeq" id="WP_086997743.1">
    <property type="nucleotide sequence ID" value="NZ_FUHW01000027.1"/>
</dbReference>
<dbReference type="EMBL" id="FUHW01000027">
    <property type="protein sequence ID" value="SJM62926.1"/>
    <property type="molecule type" value="Genomic_DNA"/>
</dbReference>
<evidence type="ECO:0000313" key="2">
    <source>
        <dbReference type="Proteomes" id="UP000195913"/>
    </source>
</evidence>
<dbReference type="AlphaFoldDB" id="A0A1R4G460"/>
<accession>A0A1R4G460</accession>
<proteinExistence type="predicted"/>
<organism evidence="1 2">
    <name type="scientific">Arthrobacter rhombi</name>
    <dbReference type="NCBI Taxonomy" id="71253"/>
    <lineage>
        <taxon>Bacteria</taxon>
        <taxon>Bacillati</taxon>
        <taxon>Actinomycetota</taxon>
        <taxon>Actinomycetes</taxon>
        <taxon>Micrococcales</taxon>
        <taxon>Micrococcaceae</taxon>
        <taxon>Arthrobacter</taxon>
    </lineage>
</organism>
<dbReference type="Proteomes" id="UP000195913">
    <property type="component" value="Unassembled WGS sequence"/>
</dbReference>
<gene>
    <name evidence="1" type="ORF">FM101_07560</name>
</gene>
<reference evidence="1 2" key="1">
    <citation type="submission" date="2017-02" db="EMBL/GenBank/DDBJ databases">
        <authorList>
            <person name="Peterson S.W."/>
        </authorList>
    </citation>
    <scope>NUCLEOTIDE SEQUENCE [LARGE SCALE GENOMIC DNA]</scope>
    <source>
        <strain evidence="1 2">B Ar 00.02</strain>
    </source>
</reference>
<evidence type="ECO:0008006" key="3">
    <source>
        <dbReference type="Google" id="ProtNLM"/>
    </source>
</evidence>
<sequence length="187" mass="20013">MPSAHDTQPVRPLTPEAVRDAMFPAVEAGGLDPAAINSFLSDAARQMASDREEILTLRRRVEEDHGPAMDVSAETVNLLSRAQIIADQHVSEAEQYAHDLIDGARKQYTEILQKAEENAGGAAAPAAPGVPGYNEPVPEIEYVRTYTRVAQVQLRSVIDALAEQVDQLGHLPQFGASAANSPANGGH</sequence>
<keyword evidence="2" id="KW-1185">Reference proteome</keyword>
<name>A0A1R4G460_9MICC</name>
<protein>
    <recommendedName>
        <fullName evidence="3">Cell wall synthesis protein Wag31</fullName>
    </recommendedName>
</protein>
<evidence type="ECO:0000313" key="1">
    <source>
        <dbReference type="EMBL" id="SJM62926.1"/>
    </source>
</evidence>